<organism evidence="9 10">
    <name type="scientific">Colletotrichum sublineola</name>
    <name type="common">Sorghum anthracnose fungus</name>
    <dbReference type="NCBI Taxonomy" id="1173701"/>
    <lineage>
        <taxon>Eukaryota</taxon>
        <taxon>Fungi</taxon>
        <taxon>Dikarya</taxon>
        <taxon>Ascomycota</taxon>
        <taxon>Pezizomycotina</taxon>
        <taxon>Sordariomycetes</taxon>
        <taxon>Hypocreomycetidae</taxon>
        <taxon>Glomerellales</taxon>
        <taxon>Glomerellaceae</taxon>
        <taxon>Colletotrichum</taxon>
        <taxon>Colletotrichum graminicola species complex</taxon>
    </lineage>
</organism>
<proteinExistence type="predicted"/>
<evidence type="ECO:0000313" key="10">
    <source>
        <dbReference type="Proteomes" id="UP000027238"/>
    </source>
</evidence>
<dbReference type="OrthoDB" id="567788at2759"/>
<feature type="compositionally biased region" description="Polar residues" evidence="6">
    <location>
        <begin position="213"/>
        <end position="222"/>
    </location>
</feature>
<evidence type="ECO:0000256" key="7">
    <source>
        <dbReference type="SAM" id="Phobius"/>
    </source>
</evidence>
<dbReference type="InterPro" id="IPR003388">
    <property type="entry name" value="Reticulon"/>
</dbReference>
<feature type="region of interest" description="Disordered" evidence="6">
    <location>
        <begin position="392"/>
        <end position="465"/>
    </location>
</feature>
<comment type="caution">
    <text evidence="9">The sequence shown here is derived from an EMBL/GenBank/DDBJ whole genome shotgun (WGS) entry which is preliminary data.</text>
</comment>
<dbReference type="Gene3D" id="1.20.120.20">
    <property type="entry name" value="Apolipoprotein"/>
    <property type="match status" value="1"/>
</dbReference>
<feature type="transmembrane region" description="Helical" evidence="7">
    <location>
        <begin position="134"/>
        <end position="151"/>
    </location>
</feature>
<dbReference type="STRING" id="1173701.A0A066WVJ7"/>
<keyword evidence="4 7" id="KW-1133">Transmembrane helix</keyword>
<feature type="compositionally biased region" description="Polar residues" evidence="6">
    <location>
        <begin position="399"/>
        <end position="415"/>
    </location>
</feature>
<keyword evidence="3" id="KW-0256">Endoplasmic reticulum</keyword>
<evidence type="ECO:0000313" key="9">
    <source>
        <dbReference type="EMBL" id="KDN60923.1"/>
    </source>
</evidence>
<dbReference type="PANTHER" id="PTHR47652:SF3">
    <property type="entry name" value="MITOCHONDRIAL IMPORT INNER MEMBRANE TRANSLOCASE SUBUNIT TIM44"/>
    <property type="match status" value="1"/>
</dbReference>
<reference evidence="10" key="1">
    <citation type="journal article" date="2014" name="Genome Announc.">
        <title>Draft genome sequence of Colletotrichum sublineola, a destructive pathogen of cultivated sorghum.</title>
        <authorList>
            <person name="Baroncelli R."/>
            <person name="Sanz-Martin J.M."/>
            <person name="Rech G.E."/>
            <person name="Sukno S.A."/>
            <person name="Thon M.R."/>
        </authorList>
    </citation>
    <scope>NUCLEOTIDE SEQUENCE [LARGE SCALE GENOMIC DNA]</scope>
    <source>
        <strain evidence="10">TX430BB</strain>
    </source>
</reference>
<name>A0A066WVJ7_COLSU</name>
<feature type="compositionally biased region" description="Polar residues" evidence="6">
    <location>
        <begin position="293"/>
        <end position="313"/>
    </location>
</feature>
<dbReference type="EMBL" id="JMSE01001461">
    <property type="protein sequence ID" value="KDN60923.1"/>
    <property type="molecule type" value="Genomic_DNA"/>
</dbReference>
<dbReference type="PANTHER" id="PTHR47652">
    <property type="entry name" value="MITOCHONDRIAL IMPORT INNER MEMBRANE TRANSLOCASE SUBUNIT TIM44"/>
    <property type="match status" value="1"/>
</dbReference>
<dbReference type="eggNOG" id="ENOG502SHFU">
    <property type="taxonomic scope" value="Eukaryota"/>
</dbReference>
<evidence type="ECO:0000256" key="6">
    <source>
        <dbReference type="SAM" id="MobiDB-lite"/>
    </source>
</evidence>
<evidence type="ECO:0000256" key="5">
    <source>
        <dbReference type="ARBA" id="ARBA00023136"/>
    </source>
</evidence>
<feature type="region of interest" description="Disordered" evidence="6">
    <location>
        <begin position="183"/>
        <end position="353"/>
    </location>
</feature>
<dbReference type="Pfam" id="PF02453">
    <property type="entry name" value="Reticulon"/>
    <property type="match status" value="1"/>
</dbReference>
<accession>A0A066WVJ7</accession>
<feature type="compositionally biased region" description="Polar residues" evidence="6">
    <location>
        <begin position="249"/>
        <end position="268"/>
    </location>
</feature>
<evidence type="ECO:0000259" key="8">
    <source>
        <dbReference type="Pfam" id="PF02453"/>
    </source>
</evidence>
<feature type="compositionally biased region" description="Polar residues" evidence="6">
    <location>
        <begin position="231"/>
        <end position="241"/>
    </location>
</feature>
<dbReference type="OMA" id="QYASHND"/>
<dbReference type="GO" id="GO:0005789">
    <property type="term" value="C:endoplasmic reticulum membrane"/>
    <property type="evidence" value="ECO:0007669"/>
    <property type="project" value="UniProtKB-SubCell"/>
</dbReference>
<feature type="compositionally biased region" description="Basic and acidic residues" evidence="6">
    <location>
        <begin position="417"/>
        <end position="438"/>
    </location>
</feature>
<protein>
    <recommendedName>
        <fullName evidence="8">Reticulon domain-containing protein</fullName>
    </recommendedName>
</protein>
<comment type="subcellular location">
    <subcellularLocation>
        <location evidence="1">Endoplasmic reticulum membrane</location>
        <topology evidence="1">Multi-pass membrane protein</topology>
    </subcellularLocation>
</comment>
<evidence type="ECO:0000256" key="1">
    <source>
        <dbReference type="ARBA" id="ARBA00004477"/>
    </source>
</evidence>
<evidence type="ECO:0000256" key="2">
    <source>
        <dbReference type="ARBA" id="ARBA00022692"/>
    </source>
</evidence>
<keyword evidence="10" id="KW-1185">Reference proteome</keyword>
<feature type="transmembrane region" description="Helical" evidence="7">
    <location>
        <begin position="42"/>
        <end position="60"/>
    </location>
</feature>
<evidence type="ECO:0000256" key="3">
    <source>
        <dbReference type="ARBA" id="ARBA00022824"/>
    </source>
</evidence>
<dbReference type="HOGENOM" id="CLU_587939_0_0_1"/>
<dbReference type="Proteomes" id="UP000027238">
    <property type="component" value="Unassembled WGS sequence"/>
</dbReference>
<gene>
    <name evidence="9" type="ORF">CSUB01_09036</name>
</gene>
<keyword evidence="2 7" id="KW-0812">Transmembrane</keyword>
<evidence type="ECO:0000256" key="4">
    <source>
        <dbReference type="ARBA" id="ARBA00022989"/>
    </source>
</evidence>
<feature type="domain" description="Reticulon" evidence="8">
    <location>
        <begin position="34"/>
        <end position="173"/>
    </location>
</feature>
<feature type="compositionally biased region" description="Polar residues" evidence="6">
    <location>
        <begin position="333"/>
        <end position="353"/>
    </location>
</feature>
<sequence length="465" mass="48628">MGEPTVVILHNEGGEHNSEDTEQSEFGDIALPNMWEEPLRTLGVYLGALGVLFAMHYLPFTRWALKTAMTTLGVVSVTEFASRSFSSNSLSRRLRPRQYRTVDEATLNATLKDVHDLIQSGAIQAQKILYGQDLEKAFGAFIGVTALYVLAQVVAPFWMAVMALTSIFIAPLVNSPQGRKAAKDASARAQDLANTTAEKGRELAKNGQAKASELSSDLSSKAQRAADDVGNTVSSTAQNGKQAAADAARNTSQAVSNAAQNGKQTAVDMTSKAKDTAADLSGSAADTARNAGQAVSNTAQNGKQTAADLSSKAQDAASDLSGSVADSARNAGTKASNAAQNGKQTAADLSSQATDKAANTSGYAADNLKNLPSAGSNAVNNAQGILSSAFGDAERDSNHSSNQHYTYDSGYNSSHKGSRDPRSDHPRGHGEYETDRLASRASHSTNVGAEPPRLSAADDVNSRAT</sequence>
<keyword evidence="5 7" id="KW-0472">Membrane</keyword>
<dbReference type="AlphaFoldDB" id="A0A066WVJ7"/>